<name>A0A8H3EL77_9LECA</name>
<feature type="region of interest" description="Disordered" evidence="1">
    <location>
        <begin position="1"/>
        <end position="23"/>
    </location>
</feature>
<dbReference type="AlphaFoldDB" id="A0A8H3EL77"/>
<gene>
    <name evidence="2" type="ORF">IMSHALPRED_000222</name>
</gene>
<sequence length="242" mass="27429">MAPRKSKKQAAGPAKAPRTITRPAELEANLKRFRELKAKFAGVAKALRPALAEMAGRTAQRLEHPTYHKDGRLNAQYRNLVVELEQARDSNIARHVAYYETHKELRAISAQHETLQEMTTVETHYKKKVEEIRESNLSHLRLGYMTTLVQATNGPGADLDNLGQGSNERKDRSPNPNGNNIARYKGTEARKNQHFYWSTNVMWDDWNKRMDANPGMASQGRILPRPYEDIQAEMIVSGARGP</sequence>
<comment type="caution">
    <text evidence="2">The sequence shown here is derived from an EMBL/GenBank/DDBJ whole genome shotgun (WGS) entry which is preliminary data.</text>
</comment>
<proteinExistence type="predicted"/>
<keyword evidence="3" id="KW-1185">Reference proteome</keyword>
<dbReference type="Proteomes" id="UP000664534">
    <property type="component" value="Unassembled WGS sequence"/>
</dbReference>
<protein>
    <submittedName>
        <fullName evidence="2">Uncharacterized protein</fullName>
    </submittedName>
</protein>
<evidence type="ECO:0000313" key="3">
    <source>
        <dbReference type="Proteomes" id="UP000664534"/>
    </source>
</evidence>
<evidence type="ECO:0000256" key="1">
    <source>
        <dbReference type="SAM" id="MobiDB-lite"/>
    </source>
</evidence>
<organism evidence="2 3">
    <name type="scientific">Imshaugia aleurites</name>
    <dbReference type="NCBI Taxonomy" id="172621"/>
    <lineage>
        <taxon>Eukaryota</taxon>
        <taxon>Fungi</taxon>
        <taxon>Dikarya</taxon>
        <taxon>Ascomycota</taxon>
        <taxon>Pezizomycotina</taxon>
        <taxon>Lecanoromycetes</taxon>
        <taxon>OSLEUM clade</taxon>
        <taxon>Lecanoromycetidae</taxon>
        <taxon>Lecanorales</taxon>
        <taxon>Lecanorineae</taxon>
        <taxon>Parmeliaceae</taxon>
        <taxon>Imshaugia</taxon>
    </lineage>
</organism>
<dbReference type="OrthoDB" id="4188028at2759"/>
<evidence type="ECO:0000313" key="2">
    <source>
        <dbReference type="EMBL" id="CAF9904956.1"/>
    </source>
</evidence>
<reference evidence="2" key="1">
    <citation type="submission" date="2021-03" db="EMBL/GenBank/DDBJ databases">
        <authorList>
            <person name="Tagirdzhanova G."/>
        </authorList>
    </citation>
    <scope>NUCLEOTIDE SEQUENCE</scope>
</reference>
<dbReference type="EMBL" id="CAJPDT010000001">
    <property type="protein sequence ID" value="CAF9904956.1"/>
    <property type="molecule type" value="Genomic_DNA"/>
</dbReference>
<accession>A0A8H3EL77</accession>
<feature type="region of interest" description="Disordered" evidence="1">
    <location>
        <begin position="153"/>
        <end position="184"/>
    </location>
</feature>